<keyword evidence="1" id="KW-0472">Membrane</keyword>
<evidence type="ECO:0000256" key="1">
    <source>
        <dbReference type="SAM" id="Phobius"/>
    </source>
</evidence>
<keyword evidence="3" id="KW-1185">Reference proteome</keyword>
<dbReference type="Pfam" id="PF11188">
    <property type="entry name" value="DUF2975"/>
    <property type="match status" value="1"/>
</dbReference>
<accession>A0A7C8GQD5</accession>
<dbReference type="InterPro" id="IPR021354">
    <property type="entry name" value="DUF2975"/>
</dbReference>
<evidence type="ECO:0000313" key="3">
    <source>
        <dbReference type="Proteomes" id="UP000480246"/>
    </source>
</evidence>
<dbReference type="Proteomes" id="UP000480246">
    <property type="component" value="Unassembled WGS sequence"/>
</dbReference>
<protein>
    <submittedName>
        <fullName evidence="2">DUF2975 domain-containing protein</fullName>
    </submittedName>
</protein>
<feature type="transmembrane region" description="Helical" evidence="1">
    <location>
        <begin position="100"/>
        <end position="126"/>
    </location>
</feature>
<organism evidence="2 3">
    <name type="scientific">Gracilibacillus oryzae</name>
    <dbReference type="NCBI Taxonomy" id="1672701"/>
    <lineage>
        <taxon>Bacteria</taxon>
        <taxon>Bacillati</taxon>
        <taxon>Bacillota</taxon>
        <taxon>Bacilli</taxon>
        <taxon>Bacillales</taxon>
        <taxon>Bacillaceae</taxon>
        <taxon>Gracilibacillus</taxon>
    </lineage>
</organism>
<feature type="transmembrane region" description="Helical" evidence="1">
    <location>
        <begin position="25"/>
        <end position="49"/>
    </location>
</feature>
<comment type="caution">
    <text evidence="2">The sequence shown here is derived from an EMBL/GenBank/DDBJ whole genome shotgun (WGS) entry which is preliminary data.</text>
</comment>
<feature type="transmembrane region" description="Helical" evidence="1">
    <location>
        <begin position="61"/>
        <end position="80"/>
    </location>
</feature>
<keyword evidence="1" id="KW-1133">Transmembrane helix</keyword>
<name>A0A7C8GQD5_9BACI</name>
<feature type="transmembrane region" description="Helical" evidence="1">
    <location>
        <begin position="146"/>
        <end position="170"/>
    </location>
</feature>
<sequence length="212" mass="23974">MEGVLVMSTTEIKRIKSKVKTNSKYVSLITWIVMIYFVFSVVMLIRAAFLPEEAFTATPGLIFWQITIPINAGFSFNINIPMEVLPNYEPERFQAKAAFITYHSIYLLTYTSVLLYGIRQLTYILWSITDGHTPFTINNSVRLRNIAFAAIGNALLAGHIATICISIFVTQIFSMNILNISFSGLIIGSLLLVISQIFRYGAYLQEQYDTTL</sequence>
<reference evidence="2 3" key="1">
    <citation type="submission" date="2019-10" db="EMBL/GenBank/DDBJ databases">
        <title>Gracilibacillus sp. nov. isolated from rice seeds.</title>
        <authorList>
            <person name="He S."/>
        </authorList>
    </citation>
    <scope>NUCLEOTIDE SEQUENCE [LARGE SCALE GENOMIC DNA]</scope>
    <source>
        <strain evidence="2 3">TD8</strain>
    </source>
</reference>
<dbReference type="AlphaFoldDB" id="A0A7C8GQD5"/>
<proteinExistence type="predicted"/>
<evidence type="ECO:0000313" key="2">
    <source>
        <dbReference type="EMBL" id="KAB8125697.1"/>
    </source>
</evidence>
<keyword evidence="1" id="KW-0812">Transmembrane</keyword>
<dbReference type="OrthoDB" id="2084134at2"/>
<dbReference type="EMBL" id="WEID01000130">
    <property type="protein sequence ID" value="KAB8125697.1"/>
    <property type="molecule type" value="Genomic_DNA"/>
</dbReference>
<gene>
    <name evidence="2" type="ORF">F9U64_21940</name>
</gene>
<feature type="transmembrane region" description="Helical" evidence="1">
    <location>
        <begin position="177"/>
        <end position="198"/>
    </location>
</feature>